<dbReference type="Gene3D" id="3.40.50.2300">
    <property type="match status" value="2"/>
</dbReference>
<dbReference type="EMBL" id="ATBP01001389">
    <property type="protein sequence ID" value="ETR67424.1"/>
    <property type="molecule type" value="Genomic_DNA"/>
</dbReference>
<comment type="caution">
    <text evidence="1">The sequence shown here is derived from an EMBL/GenBank/DDBJ whole genome shotgun (WGS) entry which is preliminary data.</text>
</comment>
<accession>A0A1V1NXY9</accession>
<gene>
    <name evidence="1" type="ORF">OMM_05145</name>
</gene>
<evidence type="ECO:0000313" key="2">
    <source>
        <dbReference type="Proteomes" id="UP000189670"/>
    </source>
</evidence>
<sequence>MVFRIIPDNIFQSTMLAHFVKSNFNNNNVFVIFDKDEYGTELANTFIQSLKRMKITTVKKWGFTSGLTETPNELNRITTELTLKYNSGVVFIATHGAEAIKLITSLKYPTSKFTILGPDSFSSFSFINSFNDYPRERAKMGYYTDNIYTVVSSLYNIQNSKTHAFNCAYKKFTKNIHPLFQVHITMPYLLLRIQ</sequence>
<dbReference type="InterPro" id="IPR028082">
    <property type="entry name" value="Peripla_BP_I"/>
</dbReference>
<evidence type="ECO:0000313" key="1">
    <source>
        <dbReference type="EMBL" id="ETR67424.1"/>
    </source>
</evidence>
<organism evidence="1 2">
    <name type="scientific">Candidatus Magnetoglobus multicellularis str. Araruama</name>
    <dbReference type="NCBI Taxonomy" id="890399"/>
    <lineage>
        <taxon>Bacteria</taxon>
        <taxon>Pseudomonadati</taxon>
        <taxon>Thermodesulfobacteriota</taxon>
        <taxon>Desulfobacteria</taxon>
        <taxon>Desulfobacterales</taxon>
        <taxon>Desulfobacteraceae</taxon>
        <taxon>Candidatus Magnetoglobus</taxon>
    </lineage>
</organism>
<name>A0A1V1NXY9_9BACT</name>
<proteinExistence type="predicted"/>
<reference evidence="2" key="1">
    <citation type="submission" date="2012-11" db="EMBL/GenBank/DDBJ databases">
        <authorList>
            <person name="Lucero-Rivera Y.E."/>
            <person name="Tovar-Ramirez D."/>
        </authorList>
    </citation>
    <scope>NUCLEOTIDE SEQUENCE [LARGE SCALE GENOMIC DNA]</scope>
    <source>
        <strain evidence="2">Araruama</strain>
    </source>
</reference>
<protein>
    <recommendedName>
        <fullName evidence="3">Leucine-binding protein domain-containing protein</fullName>
    </recommendedName>
</protein>
<dbReference type="Proteomes" id="UP000189670">
    <property type="component" value="Unassembled WGS sequence"/>
</dbReference>
<dbReference type="SUPFAM" id="SSF53822">
    <property type="entry name" value="Periplasmic binding protein-like I"/>
    <property type="match status" value="1"/>
</dbReference>
<dbReference type="AlphaFoldDB" id="A0A1V1NXY9"/>
<evidence type="ECO:0008006" key="3">
    <source>
        <dbReference type="Google" id="ProtNLM"/>
    </source>
</evidence>